<proteinExistence type="predicted"/>
<name>A0A7J6VDK0_THATH</name>
<dbReference type="InterPro" id="IPR048682">
    <property type="entry name" value="COG4"/>
</dbReference>
<feature type="domain" description="Conserved oligomeric Golgi complex subunit 4 C-terminal" evidence="1">
    <location>
        <begin position="7"/>
        <end position="102"/>
    </location>
</feature>
<accession>A0A7J6VDK0</accession>
<dbReference type="OrthoDB" id="47059at2759"/>
<dbReference type="AlphaFoldDB" id="A0A7J6VDK0"/>
<reference evidence="2 3" key="1">
    <citation type="submission" date="2020-06" db="EMBL/GenBank/DDBJ databases">
        <title>Transcriptomic and genomic resources for Thalictrum thalictroides and T. hernandezii: Facilitating candidate gene discovery in an emerging model plant lineage.</title>
        <authorList>
            <person name="Arias T."/>
            <person name="Riano-Pachon D.M."/>
            <person name="Di Stilio V.S."/>
        </authorList>
    </citation>
    <scope>NUCLEOTIDE SEQUENCE [LARGE SCALE GENOMIC DNA]</scope>
    <source>
        <strain evidence="3">cv. WT478/WT964</strain>
        <tissue evidence="2">Leaves</tissue>
    </source>
</reference>
<feature type="non-terminal residue" evidence="2">
    <location>
        <position position="102"/>
    </location>
</feature>
<gene>
    <name evidence="2" type="ORF">FRX31_028128</name>
</gene>
<dbReference type="Proteomes" id="UP000554482">
    <property type="component" value="Unassembled WGS sequence"/>
</dbReference>
<dbReference type="PANTHER" id="PTHR24016">
    <property type="entry name" value="CONSERVED OLIGOMERIC GOLGI COMPLEX SUBUNIT 4"/>
    <property type="match status" value="1"/>
</dbReference>
<comment type="caution">
    <text evidence="2">The sequence shown here is derived from an EMBL/GenBank/DDBJ whole genome shotgun (WGS) entry which is preliminary data.</text>
</comment>
<organism evidence="2 3">
    <name type="scientific">Thalictrum thalictroides</name>
    <name type="common">Rue-anemone</name>
    <name type="synonym">Anemone thalictroides</name>
    <dbReference type="NCBI Taxonomy" id="46969"/>
    <lineage>
        <taxon>Eukaryota</taxon>
        <taxon>Viridiplantae</taxon>
        <taxon>Streptophyta</taxon>
        <taxon>Embryophyta</taxon>
        <taxon>Tracheophyta</taxon>
        <taxon>Spermatophyta</taxon>
        <taxon>Magnoliopsida</taxon>
        <taxon>Ranunculales</taxon>
        <taxon>Ranunculaceae</taxon>
        <taxon>Thalictroideae</taxon>
        <taxon>Thalictrum</taxon>
    </lineage>
</organism>
<dbReference type="Gene3D" id="1.20.58.1970">
    <property type="match status" value="1"/>
</dbReference>
<dbReference type="Pfam" id="PF20662">
    <property type="entry name" value="COG4_C"/>
    <property type="match status" value="1"/>
</dbReference>
<dbReference type="InterPro" id="IPR048684">
    <property type="entry name" value="COG4_C"/>
</dbReference>
<dbReference type="EMBL" id="JABWDY010034949">
    <property type="protein sequence ID" value="KAF5182285.1"/>
    <property type="molecule type" value="Genomic_DNA"/>
</dbReference>
<evidence type="ECO:0000313" key="3">
    <source>
        <dbReference type="Proteomes" id="UP000554482"/>
    </source>
</evidence>
<keyword evidence="3" id="KW-1185">Reference proteome</keyword>
<protein>
    <submittedName>
        <fullName evidence="2">Conserved oligomeric golgi complex subunit</fullName>
    </submittedName>
</protein>
<evidence type="ECO:0000313" key="2">
    <source>
        <dbReference type="EMBL" id="KAF5182285.1"/>
    </source>
</evidence>
<dbReference type="PANTHER" id="PTHR24016:SF0">
    <property type="entry name" value="CONSERVED OLIGOMERIC GOLGI COMPLEX SUBUNIT 4"/>
    <property type="match status" value="1"/>
</dbReference>
<evidence type="ECO:0000259" key="1">
    <source>
        <dbReference type="Pfam" id="PF20662"/>
    </source>
</evidence>
<sequence length="102" mass="11866">MEQVAGTVTPRIRPMLNTLETISYELPEAEYSFYEVHNPWVQKLLHAVETNIVWLQPAMTVNNYDSFVHLFIDFIIKILEGIMMENVQSAWGLQLDRDARAL</sequence>